<proteinExistence type="predicted"/>
<dbReference type="RefSeq" id="WP_089893749.1">
    <property type="nucleotide sequence ID" value="NZ_FNGV01000013.1"/>
</dbReference>
<gene>
    <name evidence="1" type="ORF">SAMN04488514_11381</name>
</gene>
<dbReference type="InterPro" id="IPR050583">
    <property type="entry name" value="Mycobacterial_A85_antigen"/>
</dbReference>
<dbReference type="SUPFAM" id="SSF53474">
    <property type="entry name" value="alpha/beta-Hydrolases"/>
    <property type="match status" value="1"/>
</dbReference>
<dbReference type="AlphaFoldDB" id="A0A1G9VH45"/>
<dbReference type="PANTHER" id="PTHR48098:SF1">
    <property type="entry name" value="DIACYLGLYCEROL ACYLTRANSFERASE_MYCOLYLTRANSFERASE AG85A"/>
    <property type="match status" value="1"/>
</dbReference>
<dbReference type="GO" id="GO:0016747">
    <property type="term" value="F:acyltransferase activity, transferring groups other than amino-acyl groups"/>
    <property type="evidence" value="ECO:0007669"/>
    <property type="project" value="TreeGrafter"/>
</dbReference>
<evidence type="ECO:0000313" key="2">
    <source>
        <dbReference type="Proteomes" id="UP000199440"/>
    </source>
</evidence>
<dbReference type="InterPro" id="IPR000801">
    <property type="entry name" value="Esterase-like"/>
</dbReference>
<dbReference type="EMBL" id="FNGV01000013">
    <property type="protein sequence ID" value="SDM71381.1"/>
    <property type="molecule type" value="Genomic_DNA"/>
</dbReference>
<name>A0A1G9VH45_9FLAO</name>
<dbReference type="Proteomes" id="UP000199440">
    <property type="component" value="Unassembled WGS sequence"/>
</dbReference>
<dbReference type="OrthoDB" id="176168at2"/>
<protein>
    <submittedName>
        <fullName evidence="1">Enterochelin esterase</fullName>
    </submittedName>
</protein>
<dbReference type="InterPro" id="IPR029058">
    <property type="entry name" value="AB_hydrolase_fold"/>
</dbReference>
<dbReference type="PANTHER" id="PTHR48098">
    <property type="entry name" value="ENTEROCHELIN ESTERASE-RELATED"/>
    <property type="match status" value="1"/>
</dbReference>
<reference evidence="2" key="1">
    <citation type="submission" date="2016-10" db="EMBL/GenBank/DDBJ databases">
        <authorList>
            <person name="Varghese N."/>
            <person name="Submissions S."/>
        </authorList>
    </citation>
    <scope>NUCLEOTIDE SEQUENCE [LARGE SCALE GENOMIC DNA]</scope>
    <source>
        <strain evidence="2">DSM 19886</strain>
    </source>
</reference>
<keyword evidence="2" id="KW-1185">Reference proteome</keyword>
<dbReference type="Gene3D" id="3.40.50.1820">
    <property type="entry name" value="alpha/beta hydrolase"/>
    <property type="match status" value="1"/>
</dbReference>
<sequence>MRSIIGFFGVLFFLSSGMLKVFSQSKPVSEVEKVKIIDEYHYSESFTDNRSYRVFLPVDYEKVGPKKYPVIYFFHGWAQRYFGSMGLGYSDYDKGDENDGDNIEKFVSENDVIIVKIDGKNQFPSEPYNTSTYNTSDVTTFRQFPYYFKELVQHIDSRYPTIADREHRAVSGLSMGGFMTFWLAAKYPDIVSAAGNFCGSTEFMAGPLEFPARYEHAEMFDSFKGTSVRMHNGTRDRLRFYHQDLNRYWFNVVPQYEFKAYEASHVTCGLGDMFDFLMRAFESPLPLPERWDYIDIYPFFEIRDYKIETDRNRAGFTILENVDKDGFKIAIRNFLPDGELMTNVKVKVTTAPIYEKSTGYVITDIDLRNFDKKTYTVKSDSEGRLNVHTTGSLHQIGISGQKESPNLAIANFSMVNQQWAETGKNLDLSIDILNKGNKGAAGITGELIAVSDSLEIISGMGKLKTLPVLTKDNLKGKLEIRNKKKGVEIAKFKLILKDDAGNEWQEEFELRFKDPVDEITDFVIADGKEMTVVEGAVDSFTGIVGAGNGDGIANPGETIVILVKEDGKYIRTNAISHHPGINENGIHMRIADTWQDYDHIGGAVKYTKPIISSEKFSAKEVWFYIEYWLPANHIISGQHIIKKGKVKVQVKGEDKTPPQIQWLQVLTDDRIEARIYDGLSVDKVLLTFAANTEKATIPHIKWEKVPEEFSVELVDTGLDGDTIKGDGIYSRRIENRPSYFYDLKLEMSDTKGNHGIIDWPETVFLRNTN</sequence>
<accession>A0A1G9VH45</accession>
<dbReference type="STRING" id="192904.SAMN04488514_11381"/>
<evidence type="ECO:0000313" key="1">
    <source>
        <dbReference type="EMBL" id="SDM71381.1"/>
    </source>
</evidence>
<organism evidence="1 2">
    <name type="scientific">Kriegella aquimaris</name>
    <dbReference type="NCBI Taxonomy" id="192904"/>
    <lineage>
        <taxon>Bacteria</taxon>
        <taxon>Pseudomonadati</taxon>
        <taxon>Bacteroidota</taxon>
        <taxon>Flavobacteriia</taxon>
        <taxon>Flavobacteriales</taxon>
        <taxon>Flavobacteriaceae</taxon>
        <taxon>Kriegella</taxon>
    </lineage>
</organism>
<dbReference type="Pfam" id="PF00756">
    <property type="entry name" value="Esterase"/>
    <property type="match status" value="1"/>
</dbReference>